<organism evidence="1 2">
    <name type="scientific">Dorcoceras hygrometricum</name>
    <dbReference type="NCBI Taxonomy" id="472368"/>
    <lineage>
        <taxon>Eukaryota</taxon>
        <taxon>Viridiplantae</taxon>
        <taxon>Streptophyta</taxon>
        <taxon>Embryophyta</taxon>
        <taxon>Tracheophyta</taxon>
        <taxon>Spermatophyta</taxon>
        <taxon>Magnoliopsida</taxon>
        <taxon>eudicotyledons</taxon>
        <taxon>Gunneridae</taxon>
        <taxon>Pentapetalae</taxon>
        <taxon>asterids</taxon>
        <taxon>lamiids</taxon>
        <taxon>Lamiales</taxon>
        <taxon>Gesneriaceae</taxon>
        <taxon>Didymocarpoideae</taxon>
        <taxon>Trichosporeae</taxon>
        <taxon>Loxocarpinae</taxon>
        <taxon>Dorcoceras</taxon>
    </lineage>
</organism>
<keyword evidence="2" id="KW-1185">Reference proteome</keyword>
<dbReference type="GO" id="GO:0032259">
    <property type="term" value="P:methylation"/>
    <property type="evidence" value="ECO:0007669"/>
    <property type="project" value="UniProtKB-KW"/>
</dbReference>
<keyword evidence="1" id="KW-0489">Methyltransferase</keyword>
<evidence type="ECO:0000313" key="2">
    <source>
        <dbReference type="Proteomes" id="UP000250235"/>
    </source>
</evidence>
<dbReference type="InterPro" id="IPR026669">
    <property type="entry name" value="Arsenite_MeTrfase-like"/>
</dbReference>
<name>A0A2Z7DBC9_9LAMI</name>
<evidence type="ECO:0000313" key="1">
    <source>
        <dbReference type="EMBL" id="KZV54311.1"/>
    </source>
</evidence>
<dbReference type="Proteomes" id="UP000250235">
    <property type="component" value="Unassembled WGS sequence"/>
</dbReference>
<keyword evidence="1" id="KW-0808">Transferase</keyword>
<dbReference type="Pfam" id="PF02353">
    <property type="entry name" value="CMAS"/>
    <property type="match status" value="1"/>
</dbReference>
<dbReference type="PANTHER" id="PTHR43675:SF30">
    <property type="entry name" value="CYCLOPROPANE-FATTY-ACYL-PHOSPHOLIPID SYNTHASE"/>
    <property type="match status" value="1"/>
</dbReference>
<dbReference type="EMBL" id="KQ989540">
    <property type="protein sequence ID" value="KZV54311.1"/>
    <property type="molecule type" value="Genomic_DNA"/>
</dbReference>
<dbReference type="InterPro" id="IPR029063">
    <property type="entry name" value="SAM-dependent_MTases_sf"/>
</dbReference>
<gene>
    <name evidence="1" type="ORF">F511_32650</name>
</gene>
<protein>
    <submittedName>
        <fullName evidence="1">(S)-coclaurine N-methyltransferase</fullName>
    </submittedName>
</protein>
<dbReference type="Gene3D" id="3.40.50.150">
    <property type="entry name" value="Vaccinia Virus protein VP39"/>
    <property type="match status" value="1"/>
</dbReference>
<sequence>MPKNPTAWSAWNFTETMNNQVCVTYWLNLLQDISDKGLPFLVTLNPPRTPKLALLKWPIGRPFPSVAASKASSELRLIQGKRNIWFSGAYQGYGFHENGVKAGIRAANGLLRKRCDIVNNHHKRMVVSWPEAAARLIVTKFLKGFISSGCLILLEDGGTTLAFEGTTRKSLLKVSLSIHSPQFYCKVATKGDIGLAEAYIDGDFSLVDSNEGLVNLFMLFATNKDLASVSAVLTDESGRWAPKLVSSLTASSRFFFKEDWRQSRASRSNLLHYDLGNELFALFLDETMSFSCAIYETQVEDLMIAQLRKIHALIEKARIGKDHHVLEIGCGWGSIGIEAVSRTGCMYTGITLSKKQLEYARKKAKEAGLQDRIKFLLCDHWELLNGEKYDRIISCETIEAKRHESMEEYFRCCESLLAEDGLLVLQFISIQDQMYKRTSDFIEHYFFPSTYLPSLARITSAVASTSKLSVLHLEDIGIHYYRTLKTWRENFLRNKSKIFSLGFDEKFIRTWEYYYDYIAAGIKSTSFKDYQVCPIYM</sequence>
<accession>A0A2Z7DBC9</accession>
<dbReference type="PANTHER" id="PTHR43675">
    <property type="entry name" value="ARSENITE METHYLTRANSFERASE"/>
    <property type="match status" value="1"/>
</dbReference>
<dbReference type="OrthoDB" id="899098at2759"/>
<reference evidence="1 2" key="1">
    <citation type="journal article" date="2015" name="Proc. Natl. Acad. Sci. U.S.A.">
        <title>The resurrection genome of Boea hygrometrica: A blueprint for survival of dehydration.</title>
        <authorList>
            <person name="Xiao L."/>
            <person name="Yang G."/>
            <person name="Zhang L."/>
            <person name="Yang X."/>
            <person name="Zhao S."/>
            <person name="Ji Z."/>
            <person name="Zhou Q."/>
            <person name="Hu M."/>
            <person name="Wang Y."/>
            <person name="Chen M."/>
            <person name="Xu Y."/>
            <person name="Jin H."/>
            <person name="Xiao X."/>
            <person name="Hu G."/>
            <person name="Bao F."/>
            <person name="Hu Y."/>
            <person name="Wan P."/>
            <person name="Li L."/>
            <person name="Deng X."/>
            <person name="Kuang T."/>
            <person name="Xiang C."/>
            <person name="Zhu J.K."/>
            <person name="Oliver M.J."/>
            <person name="He Y."/>
        </authorList>
    </citation>
    <scope>NUCLEOTIDE SEQUENCE [LARGE SCALE GENOMIC DNA]</scope>
    <source>
        <strain evidence="2">cv. XS01</strain>
    </source>
</reference>
<proteinExistence type="predicted"/>
<dbReference type="CDD" id="cd02440">
    <property type="entry name" value="AdoMet_MTases"/>
    <property type="match status" value="1"/>
</dbReference>
<dbReference type="AlphaFoldDB" id="A0A2Z7DBC9"/>
<dbReference type="SUPFAM" id="SSF53335">
    <property type="entry name" value="S-adenosyl-L-methionine-dependent methyltransferases"/>
    <property type="match status" value="1"/>
</dbReference>
<dbReference type="GO" id="GO:0008168">
    <property type="term" value="F:methyltransferase activity"/>
    <property type="evidence" value="ECO:0007669"/>
    <property type="project" value="UniProtKB-KW"/>
</dbReference>